<dbReference type="Proteomes" id="UP000314294">
    <property type="component" value="Unassembled WGS sequence"/>
</dbReference>
<keyword evidence="3" id="KW-1185">Reference proteome</keyword>
<feature type="compositionally biased region" description="Polar residues" evidence="1">
    <location>
        <begin position="91"/>
        <end position="107"/>
    </location>
</feature>
<evidence type="ECO:0000256" key="1">
    <source>
        <dbReference type="SAM" id="MobiDB-lite"/>
    </source>
</evidence>
<reference evidence="2 3" key="1">
    <citation type="submission" date="2019-03" db="EMBL/GenBank/DDBJ databases">
        <title>First draft genome of Liparis tanakae, snailfish: a comprehensive survey of snailfish specific genes.</title>
        <authorList>
            <person name="Kim W."/>
            <person name="Song I."/>
            <person name="Jeong J.-H."/>
            <person name="Kim D."/>
            <person name="Kim S."/>
            <person name="Ryu S."/>
            <person name="Song J.Y."/>
            <person name="Lee S.K."/>
        </authorList>
    </citation>
    <scope>NUCLEOTIDE SEQUENCE [LARGE SCALE GENOMIC DNA]</scope>
    <source>
        <tissue evidence="2">Muscle</tissue>
    </source>
</reference>
<feature type="region of interest" description="Disordered" evidence="1">
    <location>
        <begin position="75"/>
        <end position="107"/>
    </location>
</feature>
<sequence>MQESVSSGPLSIPCPPSAPARGSSWSVLFASQPSSPVTEPLLLSTTGCSALISGHFFLWNVYLWLTLCIPGSSLSRPVRPEGSRRAEPSQAEPSQAEPSQAKLEQTT</sequence>
<dbReference type="EMBL" id="SRLO01002590">
    <property type="protein sequence ID" value="TNN32605.1"/>
    <property type="molecule type" value="Genomic_DNA"/>
</dbReference>
<feature type="compositionally biased region" description="Basic and acidic residues" evidence="1">
    <location>
        <begin position="78"/>
        <end position="87"/>
    </location>
</feature>
<evidence type="ECO:0000313" key="2">
    <source>
        <dbReference type="EMBL" id="TNN32605.1"/>
    </source>
</evidence>
<evidence type="ECO:0000313" key="3">
    <source>
        <dbReference type="Proteomes" id="UP000314294"/>
    </source>
</evidence>
<protein>
    <submittedName>
        <fullName evidence="2">Uncharacterized protein</fullName>
    </submittedName>
</protein>
<gene>
    <name evidence="2" type="ORF">EYF80_057230</name>
</gene>
<feature type="region of interest" description="Disordered" evidence="1">
    <location>
        <begin position="1"/>
        <end position="23"/>
    </location>
</feature>
<comment type="caution">
    <text evidence="2">The sequence shown here is derived from an EMBL/GenBank/DDBJ whole genome shotgun (WGS) entry which is preliminary data.</text>
</comment>
<name>A0A4Z2EUS7_9TELE</name>
<accession>A0A4Z2EUS7</accession>
<organism evidence="2 3">
    <name type="scientific">Liparis tanakae</name>
    <name type="common">Tanaka's snailfish</name>
    <dbReference type="NCBI Taxonomy" id="230148"/>
    <lineage>
        <taxon>Eukaryota</taxon>
        <taxon>Metazoa</taxon>
        <taxon>Chordata</taxon>
        <taxon>Craniata</taxon>
        <taxon>Vertebrata</taxon>
        <taxon>Euteleostomi</taxon>
        <taxon>Actinopterygii</taxon>
        <taxon>Neopterygii</taxon>
        <taxon>Teleostei</taxon>
        <taxon>Neoteleostei</taxon>
        <taxon>Acanthomorphata</taxon>
        <taxon>Eupercaria</taxon>
        <taxon>Perciformes</taxon>
        <taxon>Cottioidei</taxon>
        <taxon>Cottales</taxon>
        <taxon>Liparidae</taxon>
        <taxon>Liparis</taxon>
    </lineage>
</organism>
<proteinExistence type="predicted"/>
<dbReference type="AlphaFoldDB" id="A0A4Z2EUS7"/>